<keyword evidence="1" id="KW-1133">Transmembrane helix</keyword>
<accession>A0AAW2YR39</accession>
<dbReference type="EMBL" id="JAOPGA020000580">
    <property type="protein sequence ID" value="KAL0479605.1"/>
    <property type="molecule type" value="Genomic_DNA"/>
</dbReference>
<reference evidence="2 3" key="1">
    <citation type="submission" date="2024-03" db="EMBL/GenBank/DDBJ databases">
        <title>The Acrasis kona genome and developmental transcriptomes reveal deep origins of eukaryotic multicellular pathways.</title>
        <authorList>
            <person name="Sheikh S."/>
            <person name="Fu C.-J."/>
            <person name="Brown M.W."/>
            <person name="Baldauf S.L."/>
        </authorList>
    </citation>
    <scope>NUCLEOTIDE SEQUENCE [LARGE SCALE GENOMIC DNA]</scope>
    <source>
        <strain evidence="2 3">ATCC MYA-3509</strain>
    </source>
</reference>
<protein>
    <recommendedName>
        <fullName evidence="4">Plasminogen receptor (KT)</fullName>
    </recommendedName>
</protein>
<proteinExistence type="predicted"/>
<evidence type="ECO:0000313" key="2">
    <source>
        <dbReference type="EMBL" id="KAL0479605.1"/>
    </source>
</evidence>
<dbReference type="PANTHER" id="PTHR13411">
    <property type="entry name" value="PLASMINOGEN RECEPTOR (KT)"/>
    <property type="match status" value="1"/>
</dbReference>
<keyword evidence="3" id="KW-1185">Reference proteome</keyword>
<keyword evidence="1" id="KW-0812">Transmembrane</keyword>
<evidence type="ECO:0000313" key="3">
    <source>
        <dbReference type="Proteomes" id="UP001431209"/>
    </source>
</evidence>
<evidence type="ECO:0000256" key="1">
    <source>
        <dbReference type="SAM" id="Phobius"/>
    </source>
</evidence>
<feature type="transmembrane region" description="Helical" evidence="1">
    <location>
        <begin position="47"/>
        <end position="67"/>
    </location>
</feature>
<evidence type="ECO:0008006" key="4">
    <source>
        <dbReference type="Google" id="ProtNLM"/>
    </source>
</evidence>
<dbReference type="InterPro" id="IPR019319">
    <property type="entry name" value="Plg-R(KT)"/>
</dbReference>
<dbReference type="PANTHER" id="PTHR13411:SF6">
    <property type="entry name" value="PLASMINOGEN RECEPTOR (KT)"/>
    <property type="match status" value="1"/>
</dbReference>
<dbReference type="Proteomes" id="UP001431209">
    <property type="component" value="Unassembled WGS sequence"/>
</dbReference>
<organism evidence="2 3">
    <name type="scientific">Acrasis kona</name>
    <dbReference type="NCBI Taxonomy" id="1008807"/>
    <lineage>
        <taxon>Eukaryota</taxon>
        <taxon>Discoba</taxon>
        <taxon>Heterolobosea</taxon>
        <taxon>Tetramitia</taxon>
        <taxon>Eutetramitia</taxon>
        <taxon>Acrasidae</taxon>
        <taxon>Acrasis</taxon>
    </lineage>
</organism>
<name>A0AAW2YR39_9EUKA</name>
<dbReference type="Pfam" id="PF10166">
    <property type="entry name" value="DUF2368"/>
    <property type="match status" value="1"/>
</dbReference>
<keyword evidence="1" id="KW-0472">Membrane</keyword>
<sequence length="156" mass="18243">MGNLITGAIVEKQREGAIQSRLADLKQMKKQRDFTMAMNMAQVRERIFWMLGFYGTMSLITVTRVVVIRRIEPLPLKSIPLILVPFMVGYQIDYAYGTKSDRIYKEARKILTEEEHWFNEPAELPEILKEPMLKLERETNEKLLAMGKKPEKPWAK</sequence>
<dbReference type="AlphaFoldDB" id="A0AAW2YR39"/>
<dbReference type="GO" id="GO:0005886">
    <property type="term" value="C:plasma membrane"/>
    <property type="evidence" value="ECO:0007669"/>
    <property type="project" value="InterPro"/>
</dbReference>
<gene>
    <name evidence="2" type="ORF">AKO1_007705</name>
</gene>
<comment type="caution">
    <text evidence="2">The sequence shown here is derived from an EMBL/GenBank/DDBJ whole genome shotgun (WGS) entry which is preliminary data.</text>
</comment>